<sequence length="613" mass="64807">MMSTGNRIVAAPVSWEAFAIFRIATLALLEAFLGILTWPFVQRKEDVALSYIPTEENQQLIAGCPAIKTFCCSPWAVGPHAQTFFSVIKLGARPVPRKELVTMPDGVQITLLWFEPKLVAEDAPLVVSLHGIGGDENSVRPIILAEECIRRGWRSVMYVRRGHGDSSLLPVAVPPSTGVASLRDSCDKVMAPAVAAGGGRHRGATGTACAAPAIASSPSPPLPPAATTVSADAAATAATLDLSSPTSPPAAVTTVTIIATDGGEMTDTSDASRSSETPTGCLCSLQPACIPAAGAAATAQPDPEVLRRTRKAFPQHADTEDFQVVLQHIRAARPRALMIAVGFSMGSNVLVKFLGEHPPASPRHTTNTIPEESQNGESGSRMVTGGFEEDPKNPLAAAVSVSNGYDIIEGTRHLVSSRPMADRIITGALHKLLRRKLPEVHAICATHGLLVDFDEVLACNTIRDFERALMLPICGLADLDEYYRHNNCREALMNVRTPLLCLSARDDPIIDSSLLRHAEVAAATNPHVLLAVTGRGGHLGWLQGLTCKSWMMDVIVQFVESVAKLHAAGGDADGAKVTLSIDKTSATAAVGGSNLQTPVQADEAVPRAAESYV</sequence>
<keyword evidence="3" id="KW-0472">Membrane</keyword>
<comment type="similarity">
    <text evidence="1">Belongs to the AB hydrolase superfamily. AB hydrolase 4 family.</text>
</comment>
<feature type="compositionally biased region" description="Polar residues" evidence="2">
    <location>
        <begin position="363"/>
        <end position="378"/>
    </location>
</feature>
<reference evidence="4" key="1">
    <citation type="journal article" date="2021" name="Proc. Natl. Acad. Sci. U.S.A.">
        <title>Three genomes in the algal genus Volvox reveal the fate of a haploid sex-determining region after a transition to homothallism.</title>
        <authorList>
            <person name="Yamamoto K."/>
            <person name="Hamaji T."/>
            <person name="Kawai-Toyooka H."/>
            <person name="Matsuzaki R."/>
            <person name="Takahashi F."/>
            <person name="Nishimura Y."/>
            <person name="Kawachi M."/>
            <person name="Noguchi H."/>
            <person name="Minakuchi Y."/>
            <person name="Umen J.G."/>
            <person name="Toyoda A."/>
            <person name="Nozaki H."/>
        </authorList>
    </citation>
    <scope>NUCLEOTIDE SEQUENCE</scope>
    <source>
        <strain evidence="4">NIES-3786</strain>
    </source>
</reference>
<evidence type="ECO:0000256" key="2">
    <source>
        <dbReference type="SAM" id="MobiDB-lite"/>
    </source>
</evidence>
<comment type="caution">
    <text evidence="4">The sequence shown here is derived from an EMBL/GenBank/DDBJ whole genome shotgun (WGS) entry which is preliminary data.</text>
</comment>
<evidence type="ECO:0000256" key="3">
    <source>
        <dbReference type="SAM" id="Phobius"/>
    </source>
</evidence>
<organism evidence="4 5">
    <name type="scientific">Volvox reticuliferus</name>
    <dbReference type="NCBI Taxonomy" id="1737510"/>
    <lineage>
        <taxon>Eukaryota</taxon>
        <taxon>Viridiplantae</taxon>
        <taxon>Chlorophyta</taxon>
        <taxon>core chlorophytes</taxon>
        <taxon>Chlorophyceae</taxon>
        <taxon>CS clade</taxon>
        <taxon>Chlamydomonadales</taxon>
        <taxon>Volvocaceae</taxon>
        <taxon>Volvox</taxon>
    </lineage>
</organism>
<dbReference type="InterPro" id="IPR029058">
    <property type="entry name" value="AB_hydrolase_fold"/>
</dbReference>
<feature type="transmembrane region" description="Helical" evidence="3">
    <location>
        <begin position="20"/>
        <end position="41"/>
    </location>
</feature>
<keyword evidence="3" id="KW-1133">Transmembrane helix</keyword>
<keyword evidence="3" id="KW-0812">Transmembrane</keyword>
<dbReference type="AlphaFoldDB" id="A0A8J4CM68"/>
<gene>
    <name evidence="4" type="ORF">Vretifemale_13051</name>
</gene>
<evidence type="ECO:0000256" key="1">
    <source>
        <dbReference type="ARBA" id="ARBA00010884"/>
    </source>
</evidence>
<accession>A0A8J4CM68</accession>
<dbReference type="EMBL" id="BNCP01000029">
    <property type="protein sequence ID" value="GIL84452.1"/>
    <property type="molecule type" value="Genomic_DNA"/>
</dbReference>
<keyword evidence="5" id="KW-1185">Reference proteome</keyword>
<evidence type="ECO:0008006" key="6">
    <source>
        <dbReference type="Google" id="ProtNLM"/>
    </source>
</evidence>
<dbReference type="PANTHER" id="PTHR10794:SF84">
    <property type="entry name" value="ESTERASE_LIPASE_THIOESTERASE FAMILY PROTEIN"/>
    <property type="match status" value="1"/>
</dbReference>
<dbReference type="Proteomes" id="UP000747110">
    <property type="component" value="Unassembled WGS sequence"/>
</dbReference>
<protein>
    <recommendedName>
        <fullName evidence="6">AB hydrolase-1 domain-containing protein</fullName>
    </recommendedName>
</protein>
<proteinExistence type="inferred from homology"/>
<evidence type="ECO:0000313" key="5">
    <source>
        <dbReference type="Proteomes" id="UP000747110"/>
    </source>
</evidence>
<dbReference type="InterPro" id="IPR050960">
    <property type="entry name" value="AB_hydrolase_4_sf"/>
</dbReference>
<dbReference type="PANTHER" id="PTHR10794">
    <property type="entry name" value="ABHYDROLASE DOMAIN-CONTAINING PROTEIN"/>
    <property type="match status" value="1"/>
</dbReference>
<dbReference type="GO" id="GO:0034338">
    <property type="term" value="F:short-chain carboxylesterase activity"/>
    <property type="evidence" value="ECO:0007669"/>
    <property type="project" value="TreeGrafter"/>
</dbReference>
<name>A0A8J4CM68_9CHLO</name>
<evidence type="ECO:0000313" key="4">
    <source>
        <dbReference type="EMBL" id="GIL84452.1"/>
    </source>
</evidence>
<feature type="region of interest" description="Disordered" evidence="2">
    <location>
        <begin position="358"/>
        <end position="389"/>
    </location>
</feature>
<dbReference type="Gene3D" id="3.40.50.1820">
    <property type="entry name" value="alpha/beta hydrolase"/>
    <property type="match status" value="2"/>
</dbReference>
<dbReference type="GO" id="GO:0047372">
    <property type="term" value="F:monoacylglycerol lipase activity"/>
    <property type="evidence" value="ECO:0007669"/>
    <property type="project" value="TreeGrafter"/>
</dbReference>
<dbReference type="SUPFAM" id="SSF53474">
    <property type="entry name" value="alpha/beta-Hydrolases"/>
    <property type="match status" value="1"/>
</dbReference>
<dbReference type="OrthoDB" id="247542at2759"/>